<proteinExistence type="predicted"/>
<dbReference type="EMBL" id="JAAYYP010000300">
    <property type="protein sequence ID" value="NLF91375.1"/>
    <property type="molecule type" value="Genomic_DNA"/>
</dbReference>
<reference evidence="3 4" key="1">
    <citation type="journal article" date="2020" name="Biotechnol. Biofuels">
        <title>New insights from the biogas microbiome by comprehensive genome-resolved metagenomics of nearly 1600 species originating from multiple anaerobic digesters.</title>
        <authorList>
            <person name="Campanaro S."/>
            <person name="Treu L."/>
            <person name="Rodriguez-R L.M."/>
            <person name="Kovalovszki A."/>
            <person name="Ziels R.M."/>
            <person name="Maus I."/>
            <person name="Zhu X."/>
            <person name="Kougias P.G."/>
            <person name="Basile A."/>
            <person name="Luo G."/>
            <person name="Schluter A."/>
            <person name="Konstantinidis K.T."/>
            <person name="Angelidaki I."/>
        </authorList>
    </citation>
    <scope>NUCLEOTIDE SEQUENCE [LARGE SCALE GENOMIC DNA]</scope>
    <source>
        <strain evidence="3">AS06rmzACSIP_235</strain>
    </source>
</reference>
<feature type="transmembrane region" description="Helical" evidence="2">
    <location>
        <begin position="413"/>
        <end position="436"/>
    </location>
</feature>
<evidence type="ECO:0000313" key="3">
    <source>
        <dbReference type="EMBL" id="NLF91375.1"/>
    </source>
</evidence>
<feature type="transmembrane region" description="Helical" evidence="2">
    <location>
        <begin position="6"/>
        <end position="23"/>
    </location>
</feature>
<dbReference type="AlphaFoldDB" id="A0A847HDR7"/>
<dbReference type="PANTHER" id="PTHR30354">
    <property type="entry name" value="GNT FAMILY GLUCONATE TRANSPORTER"/>
    <property type="match status" value="1"/>
</dbReference>
<dbReference type="GO" id="GO:0015128">
    <property type="term" value="F:gluconate transmembrane transporter activity"/>
    <property type="evidence" value="ECO:0007669"/>
    <property type="project" value="InterPro"/>
</dbReference>
<feature type="transmembrane region" description="Helical" evidence="2">
    <location>
        <begin position="139"/>
        <end position="159"/>
    </location>
</feature>
<protein>
    <submittedName>
        <fullName evidence="3">Permease DsdX</fullName>
    </submittedName>
</protein>
<gene>
    <name evidence="3" type="ORF">GX570_08545</name>
</gene>
<feature type="transmembrane region" description="Helical" evidence="2">
    <location>
        <begin position="108"/>
        <end position="133"/>
    </location>
</feature>
<feature type="transmembrane region" description="Helical" evidence="2">
    <location>
        <begin position="448"/>
        <end position="472"/>
    </location>
</feature>
<feature type="transmembrane region" description="Helical" evidence="2">
    <location>
        <begin position="171"/>
        <end position="192"/>
    </location>
</feature>
<evidence type="ECO:0000313" key="4">
    <source>
        <dbReference type="Proteomes" id="UP000523614"/>
    </source>
</evidence>
<feature type="transmembrane region" description="Helical" evidence="2">
    <location>
        <begin position="60"/>
        <end position="80"/>
    </location>
</feature>
<evidence type="ECO:0000256" key="1">
    <source>
        <dbReference type="SAM" id="MobiDB-lite"/>
    </source>
</evidence>
<feature type="transmembrane region" description="Helical" evidence="2">
    <location>
        <begin position="30"/>
        <end position="48"/>
    </location>
</feature>
<feature type="transmembrane region" description="Helical" evidence="2">
    <location>
        <begin position="257"/>
        <end position="281"/>
    </location>
</feature>
<comment type="caution">
    <text evidence="3">The sequence shown here is derived from an EMBL/GenBank/DDBJ whole genome shotgun (WGS) entry which is preliminary data.</text>
</comment>
<feature type="compositionally biased region" description="Low complexity" evidence="1">
    <location>
        <begin position="218"/>
        <end position="232"/>
    </location>
</feature>
<keyword evidence="2" id="KW-0812">Transmembrane</keyword>
<dbReference type="InterPro" id="IPR003474">
    <property type="entry name" value="Glcn_transporter"/>
</dbReference>
<dbReference type="PIRSF" id="PIRSF002746">
    <property type="entry name" value="Gluconate_transporter"/>
    <property type="match status" value="1"/>
</dbReference>
<dbReference type="PANTHER" id="PTHR30354:SF6">
    <property type="entry name" value="D-SERINE TRANSPORTER DSDX"/>
    <property type="match status" value="1"/>
</dbReference>
<accession>A0A847HDR7</accession>
<dbReference type="Proteomes" id="UP000523614">
    <property type="component" value="Unassembled WGS sequence"/>
</dbReference>
<dbReference type="GO" id="GO:0005886">
    <property type="term" value="C:plasma membrane"/>
    <property type="evidence" value="ECO:0007669"/>
    <property type="project" value="TreeGrafter"/>
</dbReference>
<feature type="transmembrane region" description="Helical" evidence="2">
    <location>
        <begin position="293"/>
        <end position="312"/>
    </location>
</feature>
<dbReference type="NCBIfam" id="TIGR00791">
    <property type="entry name" value="gntP"/>
    <property type="match status" value="1"/>
</dbReference>
<feature type="transmembrane region" description="Helical" evidence="2">
    <location>
        <begin position="332"/>
        <end position="361"/>
    </location>
</feature>
<keyword evidence="2" id="KW-0472">Membrane</keyword>
<sequence>MTSTAGLVAVLLLAIVLIVFLIVRLKFHGSIALTIAALAVALVTQVPLGDVVAVIEGGVGGTLGFLVLVIGFGAVLGKILEVSGGAERLATSLLEVFGARRAPVAMSFLGLIAGIPVFVEVGFVLLVPLVFVVARAAGLSRVAVGLPLAISLMAVHCILPPHPAATAIAGTLGADIGMVIIMGLIVGIPAALAGGPLFSHLGGRLFATGDVETAPEAAGPDLGAGPAADEPAGTGGVSTRTATRAVEKQDTKVLPGFGITLLTILLPLLIMVAKTIAHLIVDPESTAGEVIGFIGNPIVALLISVLFAYWSLGLAQGTNLKQISEITDNSFSPIGGVLLIIGAGGGFNAVLTASGVAPALADALSALPVSPIILAWLIAIILHFAVGSATVAMISAAGIVLPMMAASGVSPEIMALAIGAGAIGLTQVTDSLFWMYQSYMKISVQQSIKTLTVGTTIASVVALCMVLLLSLFF</sequence>
<keyword evidence="2" id="KW-1133">Transmembrane helix</keyword>
<organism evidence="3 4">
    <name type="scientific">Corynebacterium marinum</name>
    <dbReference type="NCBI Taxonomy" id="349751"/>
    <lineage>
        <taxon>Bacteria</taxon>
        <taxon>Bacillati</taxon>
        <taxon>Actinomycetota</taxon>
        <taxon>Actinomycetes</taxon>
        <taxon>Mycobacteriales</taxon>
        <taxon>Corynebacteriaceae</taxon>
        <taxon>Corynebacterium</taxon>
    </lineage>
</organism>
<evidence type="ECO:0000256" key="2">
    <source>
        <dbReference type="SAM" id="Phobius"/>
    </source>
</evidence>
<feature type="region of interest" description="Disordered" evidence="1">
    <location>
        <begin position="218"/>
        <end position="242"/>
    </location>
</feature>
<name>A0A847HDR7_9CORY</name>
<feature type="transmembrane region" description="Helical" evidence="2">
    <location>
        <begin position="373"/>
        <end position="401"/>
    </location>
</feature>
<dbReference type="Pfam" id="PF02447">
    <property type="entry name" value="GntP_permease"/>
    <property type="match status" value="1"/>
</dbReference>